<evidence type="ECO:0000256" key="1">
    <source>
        <dbReference type="SAM" id="Phobius"/>
    </source>
</evidence>
<dbReference type="EMBL" id="GISG01243110">
    <property type="protein sequence ID" value="MBA4669330.1"/>
    <property type="molecule type" value="Transcribed_RNA"/>
</dbReference>
<organism evidence="2">
    <name type="scientific">Opuntia streptacantha</name>
    <name type="common">Prickly pear cactus</name>
    <name type="synonym">Opuntia cardona</name>
    <dbReference type="NCBI Taxonomy" id="393608"/>
    <lineage>
        <taxon>Eukaryota</taxon>
        <taxon>Viridiplantae</taxon>
        <taxon>Streptophyta</taxon>
        <taxon>Embryophyta</taxon>
        <taxon>Tracheophyta</taxon>
        <taxon>Spermatophyta</taxon>
        <taxon>Magnoliopsida</taxon>
        <taxon>eudicotyledons</taxon>
        <taxon>Gunneridae</taxon>
        <taxon>Pentapetalae</taxon>
        <taxon>Caryophyllales</taxon>
        <taxon>Cactineae</taxon>
        <taxon>Cactaceae</taxon>
        <taxon>Opuntioideae</taxon>
        <taxon>Opuntia</taxon>
    </lineage>
</organism>
<reference evidence="2" key="2">
    <citation type="submission" date="2020-07" db="EMBL/GenBank/DDBJ databases">
        <authorList>
            <person name="Vera ALvarez R."/>
            <person name="Arias-Moreno D.M."/>
            <person name="Jimenez-Jacinto V."/>
            <person name="Jimenez-Bremont J.F."/>
            <person name="Swaminathan K."/>
            <person name="Moose S.P."/>
            <person name="Guerrero-Gonzalez M.L."/>
            <person name="Marino-Ramirez L."/>
            <person name="Landsman D."/>
            <person name="Rodriguez-Kessler M."/>
            <person name="Delgado-Sanchez P."/>
        </authorList>
    </citation>
    <scope>NUCLEOTIDE SEQUENCE</scope>
    <source>
        <tissue evidence="2">Cladode</tissue>
    </source>
</reference>
<evidence type="ECO:0000313" key="2">
    <source>
        <dbReference type="EMBL" id="MBA4669334.1"/>
    </source>
</evidence>
<sequence>MKHYFHRLVPYTSITIAFFLFFFSTFVFFFHFFFGGGGGGVCTEPYKAKHYSEGNHRLEDKIANMHLVLQTPKCHLEQWDIGIHKHSHIYYQQGHATGKHKG</sequence>
<name>A0A7C9AJK3_OPUST</name>
<reference evidence="2" key="1">
    <citation type="journal article" date="2013" name="J. Plant Res.">
        <title>Effect of fungi and light on seed germination of three Opuntia species from semiarid lands of central Mexico.</title>
        <authorList>
            <person name="Delgado-Sanchez P."/>
            <person name="Jimenez-Bremont J.F."/>
            <person name="Guerrero-Gonzalez Mde L."/>
            <person name="Flores J."/>
        </authorList>
    </citation>
    <scope>NUCLEOTIDE SEQUENCE</scope>
    <source>
        <tissue evidence="2">Cladode</tissue>
    </source>
</reference>
<keyword evidence="1" id="KW-0472">Membrane</keyword>
<feature type="transmembrane region" description="Helical" evidence="1">
    <location>
        <begin position="12"/>
        <end position="34"/>
    </location>
</feature>
<keyword evidence="1" id="KW-1133">Transmembrane helix</keyword>
<protein>
    <submittedName>
        <fullName evidence="2">Uncharacterized protein</fullName>
    </submittedName>
</protein>
<keyword evidence="1" id="KW-0812">Transmembrane</keyword>
<dbReference type="EMBL" id="GISG01243114">
    <property type="protein sequence ID" value="MBA4669334.1"/>
    <property type="molecule type" value="Transcribed_RNA"/>
</dbReference>
<accession>A0A7C9AJK3</accession>
<dbReference type="AlphaFoldDB" id="A0A7C9AJK3"/>
<proteinExistence type="predicted"/>